<dbReference type="Gene3D" id="2.60.120.200">
    <property type="match status" value="1"/>
</dbReference>
<evidence type="ECO:0000313" key="5">
    <source>
        <dbReference type="EMBL" id="CAI0454635.1"/>
    </source>
</evidence>
<evidence type="ECO:0000313" key="6">
    <source>
        <dbReference type="Proteomes" id="UP001154282"/>
    </source>
</evidence>
<feature type="signal peptide" evidence="3">
    <location>
        <begin position="1"/>
        <end position="23"/>
    </location>
</feature>
<comment type="caution">
    <text evidence="5">The sequence shown here is derived from an EMBL/GenBank/DDBJ whole genome shotgun (WGS) entry which is preliminary data.</text>
</comment>
<dbReference type="PROSITE" id="PS00307">
    <property type="entry name" value="LECTIN_LEGUME_BETA"/>
    <property type="match status" value="1"/>
</dbReference>
<evidence type="ECO:0000256" key="2">
    <source>
        <dbReference type="ARBA" id="ARBA00022734"/>
    </source>
</evidence>
<dbReference type="AlphaFoldDB" id="A0AAV0N807"/>
<protein>
    <recommendedName>
        <fullName evidence="4">Legume lectin domain-containing protein</fullName>
    </recommendedName>
</protein>
<organism evidence="5 6">
    <name type="scientific">Linum tenue</name>
    <dbReference type="NCBI Taxonomy" id="586396"/>
    <lineage>
        <taxon>Eukaryota</taxon>
        <taxon>Viridiplantae</taxon>
        <taxon>Streptophyta</taxon>
        <taxon>Embryophyta</taxon>
        <taxon>Tracheophyta</taxon>
        <taxon>Spermatophyta</taxon>
        <taxon>Magnoliopsida</taxon>
        <taxon>eudicotyledons</taxon>
        <taxon>Gunneridae</taxon>
        <taxon>Pentapetalae</taxon>
        <taxon>rosids</taxon>
        <taxon>fabids</taxon>
        <taxon>Malpighiales</taxon>
        <taxon>Linaceae</taxon>
        <taxon>Linum</taxon>
    </lineage>
</organism>
<feature type="domain" description="Legume lectin" evidence="4">
    <location>
        <begin position="26"/>
        <end position="260"/>
    </location>
</feature>
<dbReference type="PANTHER" id="PTHR32401:SF49">
    <property type="entry name" value="OS10G0129200 PROTEIN"/>
    <property type="match status" value="1"/>
</dbReference>
<dbReference type="PIRSF" id="PIRSF002690">
    <property type="entry name" value="L-type_lectin_plant"/>
    <property type="match status" value="1"/>
</dbReference>
<keyword evidence="6" id="KW-1185">Reference proteome</keyword>
<dbReference type="InterPro" id="IPR016363">
    <property type="entry name" value="L-lectin"/>
</dbReference>
<evidence type="ECO:0000256" key="1">
    <source>
        <dbReference type="ARBA" id="ARBA00007606"/>
    </source>
</evidence>
<evidence type="ECO:0000259" key="4">
    <source>
        <dbReference type="Pfam" id="PF00139"/>
    </source>
</evidence>
<dbReference type="Proteomes" id="UP001154282">
    <property type="component" value="Unassembled WGS sequence"/>
</dbReference>
<keyword evidence="3" id="KW-0732">Signal</keyword>
<dbReference type="InterPro" id="IPR013320">
    <property type="entry name" value="ConA-like_dom_sf"/>
</dbReference>
<sequence length="264" mass="29119">MAVSIVAVVIITVISTVATVSEAAPLSFNFTSFEPCSDAAVKLYGDAYCADSGVRVTGFDYYVSGQARYPKPMRLWDRSTGQLANFTTAFSFAIDNDGGSWTCDGLAFFLASAGYVTPTDASEGRLGLVDRNHTFNATAADNPFVAVEFDTYDNAWDTWRNESHVGIDVSSMRSVVSKRWKSYVDGTLMWARVSYDGGKLCALFTGVTENLTDVPMDSVCYEVDLRNYLTEWAVFGFSASTAWRYQSHTVYSWSFSSDLDSHHD</sequence>
<comment type="similarity">
    <text evidence="1">Belongs to the leguminous lectin family.</text>
</comment>
<accession>A0AAV0N807</accession>
<dbReference type="EMBL" id="CAMGYJ010000008">
    <property type="protein sequence ID" value="CAI0454635.1"/>
    <property type="molecule type" value="Genomic_DNA"/>
</dbReference>
<gene>
    <name evidence="5" type="ORF">LITE_LOCUS32048</name>
</gene>
<dbReference type="Pfam" id="PF00139">
    <property type="entry name" value="Lectin_legB"/>
    <property type="match status" value="1"/>
</dbReference>
<name>A0AAV0N807_9ROSI</name>
<keyword evidence="2" id="KW-0430">Lectin</keyword>
<dbReference type="InterPro" id="IPR050258">
    <property type="entry name" value="Leguminous_Lectin"/>
</dbReference>
<feature type="chain" id="PRO_5043392962" description="Legume lectin domain-containing protein" evidence="3">
    <location>
        <begin position="24"/>
        <end position="264"/>
    </location>
</feature>
<dbReference type="InterPro" id="IPR001220">
    <property type="entry name" value="Legume_lectin_dom"/>
</dbReference>
<dbReference type="SUPFAM" id="SSF49899">
    <property type="entry name" value="Concanavalin A-like lectins/glucanases"/>
    <property type="match status" value="1"/>
</dbReference>
<dbReference type="PANTHER" id="PTHR32401">
    <property type="entry name" value="CONCANAVALIN A-LIKE LECTIN FAMILY PROTEIN"/>
    <property type="match status" value="1"/>
</dbReference>
<dbReference type="GO" id="GO:0030246">
    <property type="term" value="F:carbohydrate binding"/>
    <property type="evidence" value="ECO:0007669"/>
    <property type="project" value="UniProtKB-KW"/>
</dbReference>
<evidence type="ECO:0000256" key="3">
    <source>
        <dbReference type="SAM" id="SignalP"/>
    </source>
</evidence>
<dbReference type="InterPro" id="IPR019825">
    <property type="entry name" value="Lectin_legB_Mn/Ca_BS"/>
</dbReference>
<reference evidence="5" key="1">
    <citation type="submission" date="2022-08" db="EMBL/GenBank/DDBJ databases">
        <authorList>
            <person name="Gutierrez-Valencia J."/>
        </authorList>
    </citation>
    <scope>NUCLEOTIDE SEQUENCE</scope>
</reference>
<proteinExistence type="inferred from homology"/>
<dbReference type="CDD" id="cd06899">
    <property type="entry name" value="lectin_legume_LecRK_Arcelin_ConA"/>
    <property type="match status" value="1"/>
</dbReference>